<evidence type="ECO:0000313" key="3">
    <source>
        <dbReference type="Proteomes" id="UP001142489"/>
    </source>
</evidence>
<evidence type="ECO:0000256" key="1">
    <source>
        <dbReference type="SAM" id="MobiDB-lite"/>
    </source>
</evidence>
<accession>A0A9Q0X8W4</accession>
<dbReference type="Proteomes" id="UP001142489">
    <property type="component" value="Unassembled WGS sequence"/>
</dbReference>
<organism evidence="2 3">
    <name type="scientific">Phrynocephalus forsythii</name>
    <dbReference type="NCBI Taxonomy" id="171643"/>
    <lineage>
        <taxon>Eukaryota</taxon>
        <taxon>Metazoa</taxon>
        <taxon>Chordata</taxon>
        <taxon>Craniata</taxon>
        <taxon>Vertebrata</taxon>
        <taxon>Euteleostomi</taxon>
        <taxon>Lepidosauria</taxon>
        <taxon>Squamata</taxon>
        <taxon>Bifurcata</taxon>
        <taxon>Unidentata</taxon>
        <taxon>Episquamata</taxon>
        <taxon>Toxicofera</taxon>
        <taxon>Iguania</taxon>
        <taxon>Acrodonta</taxon>
        <taxon>Agamidae</taxon>
        <taxon>Agaminae</taxon>
        <taxon>Phrynocephalus</taxon>
    </lineage>
</organism>
<sequence>MLCGGFPEIVSSGQLTSLTHPFGHFPPPRSALLHSARAQRHAYPPGRDSARARPGWAAEPRRRRRRRKTEGNKEERGRAGGRLSPGSSPLRSLLPSPRAGIGLLLWVPARAWPRGKPGRLAGGRERPVGWAPLGFDPGTRKSWWESLLGLPYLLGLSDLIKEKGLPRSFPEPSKVPRDHGFLSRCPPCTGCCCCCYCCCCTGHGCIMALAPAAGLRDMTWRVLAHGTCLR</sequence>
<reference evidence="2" key="1">
    <citation type="journal article" date="2023" name="DNA Res.">
        <title>Chromosome-level genome assembly of Phrynocephalus forsythii using third-generation DNA sequencing and Hi-C analysis.</title>
        <authorList>
            <person name="Qi Y."/>
            <person name="Zhao W."/>
            <person name="Zhao Y."/>
            <person name="Niu C."/>
            <person name="Cao S."/>
            <person name="Zhang Y."/>
        </authorList>
    </citation>
    <scope>NUCLEOTIDE SEQUENCE</scope>
    <source>
        <tissue evidence="2">Muscle</tissue>
    </source>
</reference>
<evidence type="ECO:0000313" key="2">
    <source>
        <dbReference type="EMBL" id="KAJ7304476.1"/>
    </source>
</evidence>
<feature type="region of interest" description="Disordered" evidence="1">
    <location>
        <begin position="35"/>
        <end position="93"/>
    </location>
</feature>
<proteinExistence type="predicted"/>
<gene>
    <name evidence="2" type="ORF">JRQ81_012041</name>
</gene>
<keyword evidence="3" id="KW-1185">Reference proteome</keyword>
<comment type="caution">
    <text evidence="2">The sequence shown here is derived from an EMBL/GenBank/DDBJ whole genome shotgun (WGS) entry which is preliminary data.</text>
</comment>
<feature type="compositionally biased region" description="Basic and acidic residues" evidence="1">
    <location>
        <begin position="69"/>
        <end position="78"/>
    </location>
</feature>
<protein>
    <submittedName>
        <fullName evidence="2">Uncharacterized protein</fullName>
    </submittedName>
</protein>
<dbReference type="EMBL" id="JAPFRF010000023">
    <property type="protein sequence ID" value="KAJ7304476.1"/>
    <property type="molecule type" value="Genomic_DNA"/>
</dbReference>
<feature type="compositionally biased region" description="Low complexity" evidence="1">
    <location>
        <begin position="81"/>
        <end position="93"/>
    </location>
</feature>
<dbReference type="AlphaFoldDB" id="A0A9Q0X8W4"/>
<name>A0A9Q0X8W4_9SAUR</name>